<evidence type="ECO:0000313" key="2">
    <source>
        <dbReference type="EMBL" id="MBX67368.1"/>
    </source>
</evidence>
<keyword evidence="1" id="KW-1133">Transmembrane helix</keyword>
<dbReference type="EMBL" id="GGEC01086884">
    <property type="protein sequence ID" value="MBX67368.1"/>
    <property type="molecule type" value="Transcribed_RNA"/>
</dbReference>
<protein>
    <submittedName>
        <fullName evidence="2">Uncharacterized protein</fullName>
    </submittedName>
</protein>
<keyword evidence="1" id="KW-0472">Membrane</keyword>
<accession>A0A2P2QK33</accession>
<organism evidence="2">
    <name type="scientific">Rhizophora mucronata</name>
    <name type="common">Asiatic mangrove</name>
    <dbReference type="NCBI Taxonomy" id="61149"/>
    <lineage>
        <taxon>Eukaryota</taxon>
        <taxon>Viridiplantae</taxon>
        <taxon>Streptophyta</taxon>
        <taxon>Embryophyta</taxon>
        <taxon>Tracheophyta</taxon>
        <taxon>Spermatophyta</taxon>
        <taxon>Magnoliopsida</taxon>
        <taxon>eudicotyledons</taxon>
        <taxon>Gunneridae</taxon>
        <taxon>Pentapetalae</taxon>
        <taxon>rosids</taxon>
        <taxon>fabids</taxon>
        <taxon>Malpighiales</taxon>
        <taxon>Rhizophoraceae</taxon>
        <taxon>Rhizophora</taxon>
    </lineage>
</organism>
<dbReference type="AlphaFoldDB" id="A0A2P2QK33"/>
<evidence type="ECO:0000256" key="1">
    <source>
        <dbReference type="SAM" id="Phobius"/>
    </source>
</evidence>
<sequence>MGMTIVLASWMTVTYYHLMGTLLRCIPKVDFFMLGRSKYSGKLMLMGRQRNNGVKVRMRMAV</sequence>
<reference evidence="2" key="1">
    <citation type="submission" date="2018-02" db="EMBL/GenBank/DDBJ databases">
        <title>Rhizophora mucronata_Transcriptome.</title>
        <authorList>
            <person name="Meera S.P."/>
            <person name="Sreeshan A."/>
            <person name="Augustine A."/>
        </authorList>
    </citation>
    <scope>NUCLEOTIDE SEQUENCE</scope>
    <source>
        <tissue evidence="2">Leaf</tissue>
    </source>
</reference>
<feature type="transmembrane region" description="Helical" evidence="1">
    <location>
        <begin position="6"/>
        <end position="26"/>
    </location>
</feature>
<proteinExistence type="predicted"/>
<name>A0A2P2QK33_RHIMU</name>
<keyword evidence="1" id="KW-0812">Transmembrane</keyword>